<evidence type="ECO:0000259" key="1">
    <source>
        <dbReference type="Pfam" id="PF12146"/>
    </source>
</evidence>
<dbReference type="GO" id="GO:0016787">
    <property type="term" value="F:hydrolase activity"/>
    <property type="evidence" value="ECO:0007669"/>
    <property type="project" value="UniProtKB-KW"/>
</dbReference>
<dbReference type="AlphaFoldDB" id="A0A143HGX9"/>
<dbReference type="STRING" id="241244.ATY39_03420"/>
<sequence>MAATIIEPSKEIKGHIHILHGMAEHQGRYLGFAEKLADTGYLVSMHDHRGHGKTAELNHEVKGFFSEKNGFEHVVEDVKTVTDEIRTQYELPKMILFGHSMGSFVARRYSELYSEELCKAIYCGTGSVGVQHYAGANLAKGLAAGKGKREESKLLNQLSFGLFNKKINQPKTAVDWLTRDEAEIKKYLADDDCGFISTNQFFVDLLAGIITLSKRAEVARIRKDLPILLISGSKDPVGGFEKGVWRVARQLSRAGLQDITVQLFAEMRHEILNEINNDFVIQTILNWLEKKECNKKI</sequence>
<dbReference type="InterPro" id="IPR029058">
    <property type="entry name" value="AB_hydrolase_fold"/>
</dbReference>
<dbReference type="SUPFAM" id="SSF53474">
    <property type="entry name" value="alpha/beta-Hydrolases"/>
    <property type="match status" value="1"/>
</dbReference>
<dbReference type="PANTHER" id="PTHR11614">
    <property type="entry name" value="PHOSPHOLIPASE-RELATED"/>
    <property type="match status" value="1"/>
</dbReference>
<evidence type="ECO:0000313" key="3">
    <source>
        <dbReference type="Proteomes" id="UP000076021"/>
    </source>
</evidence>
<gene>
    <name evidence="2" type="ORF">ATY39_03420</name>
</gene>
<dbReference type="Gene3D" id="3.40.50.1820">
    <property type="entry name" value="alpha/beta hydrolase"/>
    <property type="match status" value="1"/>
</dbReference>
<protein>
    <submittedName>
        <fullName evidence="2">Alpha/beta hydrolase</fullName>
    </submittedName>
</protein>
<dbReference type="Proteomes" id="UP000076021">
    <property type="component" value="Chromosome"/>
</dbReference>
<evidence type="ECO:0000313" key="2">
    <source>
        <dbReference type="EMBL" id="AMX00998.1"/>
    </source>
</evidence>
<dbReference type="EMBL" id="CP014806">
    <property type="protein sequence ID" value="AMX00998.1"/>
    <property type="molecule type" value="Genomic_DNA"/>
</dbReference>
<dbReference type="InterPro" id="IPR022742">
    <property type="entry name" value="Hydrolase_4"/>
</dbReference>
<organism evidence="2 3">
    <name type="scientific">Rummeliibacillus stabekisii</name>
    <dbReference type="NCBI Taxonomy" id="241244"/>
    <lineage>
        <taxon>Bacteria</taxon>
        <taxon>Bacillati</taxon>
        <taxon>Bacillota</taxon>
        <taxon>Bacilli</taxon>
        <taxon>Bacillales</taxon>
        <taxon>Caryophanaceae</taxon>
        <taxon>Rummeliibacillus</taxon>
    </lineage>
</organism>
<dbReference type="Pfam" id="PF12146">
    <property type="entry name" value="Hydrolase_4"/>
    <property type="match status" value="1"/>
</dbReference>
<feature type="domain" description="Serine aminopeptidase S33" evidence="1">
    <location>
        <begin position="11"/>
        <end position="275"/>
    </location>
</feature>
<dbReference type="InterPro" id="IPR051044">
    <property type="entry name" value="MAG_DAG_Lipase"/>
</dbReference>
<dbReference type="KEGG" id="rst:ATY39_03420"/>
<proteinExistence type="predicted"/>
<keyword evidence="2" id="KW-0378">Hydrolase</keyword>
<name>A0A143HGX9_9BACL</name>
<reference evidence="2 3" key="1">
    <citation type="journal article" date="2016" name="Genome Announc.">
        <title>Whole-Genome Sequence of Rummeliibacillus stabekisii Strain PP9 Isolated from Antarctic Soil.</title>
        <authorList>
            <person name="da Mota F.F."/>
            <person name="Vollu R.E."/>
            <person name="Jurelevicius D."/>
            <person name="Seldin L."/>
        </authorList>
    </citation>
    <scope>NUCLEOTIDE SEQUENCE [LARGE SCALE GENOMIC DNA]</scope>
    <source>
        <strain evidence="2 3">PP9</strain>
    </source>
</reference>
<reference evidence="3" key="2">
    <citation type="submission" date="2016-03" db="EMBL/GenBank/DDBJ databases">
        <authorList>
            <person name="Ploux O."/>
        </authorList>
    </citation>
    <scope>NUCLEOTIDE SEQUENCE [LARGE SCALE GENOMIC DNA]</scope>
    <source>
        <strain evidence="3">PP9</strain>
    </source>
</reference>
<accession>A0A143HGX9</accession>
<keyword evidence="3" id="KW-1185">Reference proteome</keyword>